<evidence type="ECO:0000313" key="6">
    <source>
        <dbReference type="EMBL" id="KAF8898141.1"/>
    </source>
</evidence>
<dbReference type="EMBL" id="JADNYJ010000055">
    <property type="protein sequence ID" value="KAF8898141.1"/>
    <property type="molecule type" value="Genomic_DNA"/>
</dbReference>
<dbReference type="Gene3D" id="3.30.70.330">
    <property type="match status" value="1"/>
</dbReference>
<dbReference type="GO" id="GO:0000472">
    <property type="term" value="P:endonucleolytic cleavage to generate mature 5'-end of SSU-rRNA from (SSU-rRNA, 5.8S rRNA, LSU-rRNA)"/>
    <property type="evidence" value="ECO:0007669"/>
    <property type="project" value="TreeGrafter"/>
</dbReference>
<feature type="non-terminal residue" evidence="6">
    <location>
        <position position="1"/>
    </location>
</feature>
<evidence type="ECO:0000256" key="2">
    <source>
        <dbReference type="ARBA" id="ARBA00005819"/>
    </source>
</evidence>
<dbReference type="PANTHER" id="PTHR12311:SF7">
    <property type="entry name" value="ACTIVATOR OF BASAL TRANSCRIPTION 1"/>
    <property type="match status" value="1"/>
</dbReference>
<evidence type="ECO:0000313" key="7">
    <source>
        <dbReference type="Proteomes" id="UP000724874"/>
    </source>
</evidence>
<protein>
    <recommendedName>
        <fullName evidence="5">18S rRNA factor 2</fullName>
    </recommendedName>
</protein>
<comment type="caution">
    <text evidence="6">The sequence shown here is derived from an EMBL/GenBank/DDBJ whole genome shotgun (WGS) entry which is preliminary data.</text>
</comment>
<sequence length="183" mass="21212">MDPEGFVGTKKLKPLTPEALAEFKAAQDRAGVIYISRIPPGMRPAKVRHLMSAFGEVGRVYLQQEDFKRAYLRKKFTATKKAHYTEGWVEFKDKKIARSVAEMLNAQPIGGKKGSRWRDDIWTMKYLPKFKWYMLTEQVAHETAVHRAKLRVELSQSKTEQQQYLKNVELAKVLDKRAAKKKE</sequence>
<dbReference type="OrthoDB" id="287393at2759"/>
<name>A0A9P5NME3_GYMJU</name>
<keyword evidence="3" id="KW-0694">RNA-binding</keyword>
<evidence type="ECO:0000256" key="5">
    <source>
        <dbReference type="ARBA" id="ARBA00032634"/>
    </source>
</evidence>
<dbReference type="SUPFAM" id="SSF54928">
    <property type="entry name" value="RNA-binding domain, RBD"/>
    <property type="match status" value="1"/>
</dbReference>
<keyword evidence="4" id="KW-0539">Nucleus</keyword>
<evidence type="ECO:0000256" key="1">
    <source>
        <dbReference type="ARBA" id="ARBA00004604"/>
    </source>
</evidence>
<gene>
    <name evidence="6" type="ORF">CPB84DRAFT_1620771</name>
</gene>
<reference evidence="6" key="1">
    <citation type="submission" date="2020-11" db="EMBL/GenBank/DDBJ databases">
        <authorList>
            <consortium name="DOE Joint Genome Institute"/>
            <person name="Ahrendt S."/>
            <person name="Riley R."/>
            <person name="Andreopoulos W."/>
            <person name="LaButti K."/>
            <person name="Pangilinan J."/>
            <person name="Ruiz-duenas F.J."/>
            <person name="Barrasa J.M."/>
            <person name="Sanchez-Garcia M."/>
            <person name="Camarero S."/>
            <person name="Miyauchi S."/>
            <person name="Serrano A."/>
            <person name="Linde D."/>
            <person name="Babiker R."/>
            <person name="Drula E."/>
            <person name="Ayuso-Fernandez I."/>
            <person name="Pacheco R."/>
            <person name="Padilla G."/>
            <person name="Ferreira P."/>
            <person name="Barriuso J."/>
            <person name="Kellner H."/>
            <person name="Castanera R."/>
            <person name="Alfaro M."/>
            <person name="Ramirez L."/>
            <person name="Pisabarro A.G."/>
            <person name="Kuo A."/>
            <person name="Tritt A."/>
            <person name="Lipzen A."/>
            <person name="He G."/>
            <person name="Yan M."/>
            <person name="Ng V."/>
            <person name="Cullen D."/>
            <person name="Martin F."/>
            <person name="Rosso M.-N."/>
            <person name="Henrissat B."/>
            <person name="Hibbett D."/>
            <person name="Martinez A.T."/>
            <person name="Grigoriev I.V."/>
        </authorList>
    </citation>
    <scope>NUCLEOTIDE SEQUENCE</scope>
    <source>
        <strain evidence="6">AH 44721</strain>
    </source>
</reference>
<dbReference type="InterPro" id="IPR035979">
    <property type="entry name" value="RBD_domain_sf"/>
</dbReference>
<comment type="similarity">
    <text evidence="2">Belongs to the ESF2/ABP1 family.</text>
</comment>
<organism evidence="6 7">
    <name type="scientific">Gymnopilus junonius</name>
    <name type="common">Spectacular rustgill mushroom</name>
    <name type="synonym">Gymnopilus spectabilis subsp. junonius</name>
    <dbReference type="NCBI Taxonomy" id="109634"/>
    <lineage>
        <taxon>Eukaryota</taxon>
        <taxon>Fungi</taxon>
        <taxon>Dikarya</taxon>
        <taxon>Basidiomycota</taxon>
        <taxon>Agaricomycotina</taxon>
        <taxon>Agaricomycetes</taxon>
        <taxon>Agaricomycetidae</taxon>
        <taxon>Agaricales</taxon>
        <taxon>Agaricineae</taxon>
        <taxon>Hymenogastraceae</taxon>
        <taxon>Gymnopilus</taxon>
    </lineage>
</organism>
<dbReference type="InterPro" id="IPR039119">
    <property type="entry name" value="ABT1/Esf2"/>
</dbReference>
<dbReference type="CDD" id="cd12263">
    <property type="entry name" value="RRM_ABT1_like"/>
    <property type="match status" value="1"/>
</dbReference>
<dbReference type="GO" id="GO:0000447">
    <property type="term" value="P:endonucleolytic cleavage in ITS1 to separate SSU-rRNA from 5.8S rRNA and LSU-rRNA from tricistronic rRNA transcript (SSU-rRNA, 5.8S rRNA, LSU-rRNA)"/>
    <property type="evidence" value="ECO:0007669"/>
    <property type="project" value="TreeGrafter"/>
</dbReference>
<comment type="subcellular location">
    <subcellularLocation>
        <location evidence="1">Nucleus</location>
        <location evidence="1">Nucleolus</location>
    </subcellularLocation>
</comment>
<dbReference type="InterPro" id="IPR034353">
    <property type="entry name" value="ABT1/ESF2_RRM"/>
</dbReference>
<dbReference type="PANTHER" id="PTHR12311">
    <property type="entry name" value="ACTIVATOR OF BASAL TRANSCRIPTION 1"/>
    <property type="match status" value="1"/>
</dbReference>
<accession>A0A9P5NME3</accession>
<dbReference type="Proteomes" id="UP000724874">
    <property type="component" value="Unassembled WGS sequence"/>
</dbReference>
<keyword evidence="7" id="KW-1185">Reference proteome</keyword>
<dbReference type="InterPro" id="IPR012677">
    <property type="entry name" value="Nucleotide-bd_a/b_plait_sf"/>
</dbReference>
<proteinExistence type="inferred from homology"/>
<dbReference type="AlphaFoldDB" id="A0A9P5NME3"/>
<dbReference type="GO" id="GO:0000480">
    <property type="term" value="P:endonucleolytic cleavage in 5'-ETS of tricistronic rRNA transcript (SSU-rRNA, 5.8S rRNA, LSU-rRNA)"/>
    <property type="evidence" value="ECO:0007669"/>
    <property type="project" value="TreeGrafter"/>
</dbReference>
<dbReference type="GO" id="GO:0034462">
    <property type="term" value="P:small-subunit processome assembly"/>
    <property type="evidence" value="ECO:0007669"/>
    <property type="project" value="TreeGrafter"/>
</dbReference>
<evidence type="ECO:0000256" key="4">
    <source>
        <dbReference type="ARBA" id="ARBA00023242"/>
    </source>
</evidence>
<dbReference type="GO" id="GO:0005730">
    <property type="term" value="C:nucleolus"/>
    <property type="evidence" value="ECO:0007669"/>
    <property type="project" value="UniProtKB-SubCell"/>
</dbReference>
<evidence type="ECO:0000256" key="3">
    <source>
        <dbReference type="ARBA" id="ARBA00022884"/>
    </source>
</evidence>
<dbReference type="GO" id="GO:0003723">
    <property type="term" value="F:RNA binding"/>
    <property type="evidence" value="ECO:0007669"/>
    <property type="project" value="UniProtKB-KW"/>
</dbReference>